<organism evidence="1 2">
    <name type="scientific">Streptomyces canus</name>
    <dbReference type="NCBI Taxonomy" id="58343"/>
    <lineage>
        <taxon>Bacteria</taxon>
        <taxon>Bacillati</taxon>
        <taxon>Actinomycetota</taxon>
        <taxon>Actinomycetes</taxon>
        <taxon>Kitasatosporales</taxon>
        <taxon>Streptomycetaceae</taxon>
        <taxon>Streptomyces</taxon>
        <taxon>Streptomyces aurantiacus group</taxon>
    </lineage>
</organism>
<gene>
    <name evidence="1" type="ORF">AQJ46_41770</name>
</gene>
<dbReference type="Proteomes" id="UP000053669">
    <property type="component" value="Unassembled WGS sequence"/>
</dbReference>
<comment type="caution">
    <text evidence="1">The sequence shown here is derived from an EMBL/GenBank/DDBJ whole genome shotgun (WGS) entry which is preliminary data.</text>
</comment>
<evidence type="ECO:0000313" key="1">
    <source>
        <dbReference type="EMBL" id="KUN58808.1"/>
    </source>
</evidence>
<sequence length="201" mass="21864">MAGYLARTRQDPRAETAFHLAAEWSPGQTTDGVDALSHAVNVANTLGRYTPDAPPQVVAACLLHAVPQWPMADEAVHELVEARCGVEARLLLEALRAERAVLTDPSGRGVEGHLRLLRTMPWLTHATLTFKIVTFRYLTGRTVPRRDDEPAGGPFSSPDSQVPYLRQLHALAVAVVPQMMGDAYARLLDQCLPVTAAAPSR</sequence>
<accession>A0A101RNU9</accession>
<dbReference type="STRING" id="58343.AQJ46_41770"/>
<dbReference type="EMBL" id="LMWU01000055">
    <property type="protein sequence ID" value="KUN58808.1"/>
    <property type="molecule type" value="Genomic_DNA"/>
</dbReference>
<dbReference type="RefSeq" id="WP_059210570.1">
    <property type="nucleotide sequence ID" value="NZ_KQ948674.1"/>
</dbReference>
<evidence type="ECO:0000313" key="2">
    <source>
        <dbReference type="Proteomes" id="UP000053669"/>
    </source>
</evidence>
<evidence type="ECO:0008006" key="3">
    <source>
        <dbReference type="Google" id="ProtNLM"/>
    </source>
</evidence>
<protein>
    <recommendedName>
        <fullName evidence="3">HD domain-containing protein</fullName>
    </recommendedName>
</protein>
<name>A0A101RNU9_9ACTN</name>
<proteinExistence type="predicted"/>
<dbReference type="AlphaFoldDB" id="A0A101RNU9"/>
<reference evidence="1 2" key="1">
    <citation type="submission" date="2015-10" db="EMBL/GenBank/DDBJ databases">
        <title>Draft genome sequence of Streptomyces canus DSM 40017, type strain for the species Streptomyces canus.</title>
        <authorList>
            <person name="Ruckert C."/>
            <person name="Winkler A."/>
            <person name="Kalinowski J."/>
            <person name="Kampfer P."/>
            <person name="Glaeser S."/>
        </authorList>
    </citation>
    <scope>NUCLEOTIDE SEQUENCE [LARGE SCALE GENOMIC DNA]</scope>
    <source>
        <strain evidence="1 2">DSM 40017</strain>
    </source>
</reference>
<dbReference type="Gene3D" id="1.10.3210.10">
    <property type="entry name" value="Hypothetical protein af1432"/>
    <property type="match status" value="1"/>
</dbReference>